<dbReference type="EMBL" id="BSRA01000009">
    <property type="protein sequence ID" value="GLV14058.1"/>
    <property type="molecule type" value="Genomic_DNA"/>
</dbReference>
<accession>A0AA37U1Q4</accession>
<feature type="compositionally biased region" description="Polar residues" evidence="1">
    <location>
        <begin position="171"/>
        <end position="186"/>
    </location>
</feature>
<gene>
    <name evidence="2" type="ORF">Heshes_17420</name>
</gene>
<proteinExistence type="predicted"/>
<organism evidence="2 3">
    <name type="scientific">Alicyclobacillus hesperidum</name>
    <dbReference type="NCBI Taxonomy" id="89784"/>
    <lineage>
        <taxon>Bacteria</taxon>
        <taxon>Bacillati</taxon>
        <taxon>Bacillota</taxon>
        <taxon>Bacilli</taxon>
        <taxon>Bacillales</taxon>
        <taxon>Alicyclobacillaceae</taxon>
        <taxon>Alicyclobacillus</taxon>
    </lineage>
</organism>
<protein>
    <submittedName>
        <fullName evidence="2">Uncharacterized protein</fullName>
    </submittedName>
</protein>
<dbReference type="Proteomes" id="UP001157137">
    <property type="component" value="Unassembled WGS sequence"/>
</dbReference>
<reference evidence="2" key="1">
    <citation type="submission" date="2023-02" db="EMBL/GenBank/DDBJ databases">
        <title>Proposal of a novel subspecies: Alicyclobacillus hesperidum subspecies aegle.</title>
        <authorList>
            <person name="Goto K."/>
            <person name="Fujii T."/>
            <person name="Yasui K."/>
            <person name="Mochida K."/>
            <person name="Kato-Tanaka Y."/>
            <person name="Morohoshi S."/>
            <person name="An S.Y."/>
            <person name="Kasai H."/>
            <person name="Yokota A."/>
        </authorList>
    </citation>
    <scope>NUCLEOTIDE SEQUENCE</scope>
    <source>
        <strain evidence="2">DSM 12766</strain>
    </source>
</reference>
<comment type="caution">
    <text evidence="2">The sequence shown here is derived from an EMBL/GenBank/DDBJ whole genome shotgun (WGS) entry which is preliminary data.</text>
</comment>
<dbReference type="AlphaFoldDB" id="A0AA37U1Q4"/>
<feature type="region of interest" description="Disordered" evidence="1">
    <location>
        <begin position="48"/>
        <end position="101"/>
    </location>
</feature>
<evidence type="ECO:0000313" key="3">
    <source>
        <dbReference type="Proteomes" id="UP001157137"/>
    </source>
</evidence>
<evidence type="ECO:0000256" key="1">
    <source>
        <dbReference type="SAM" id="MobiDB-lite"/>
    </source>
</evidence>
<feature type="region of interest" description="Disordered" evidence="1">
    <location>
        <begin position="128"/>
        <end position="192"/>
    </location>
</feature>
<evidence type="ECO:0000313" key="2">
    <source>
        <dbReference type="EMBL" id="GLV14058.1"/>
    </source>
</evidence>
<sequence length="192" mass="21467">MLNIGMLFRWGSVLMNMVQDPNIHLLARGAWTGIRKLRGAMEPGVPSHPLGAAPNTSGTQGFSYGLGNPFSPNRLSDRDALKGSGAVPSLKGPFKTGPSETEIKQLLRDPRVQEFLSENPQMRRMIEEASKRPHKGQRGGKLMPKLFGKPRQEESPAKGFNEPFPFPWMQQRPTVPANQSRYPNSQIRKRRP</sequence>
<name>A0AA37U1Q4_9BACL</name>